<reference evidence="4" key="1">
    <citation type="submission" date="2021-06" db="EMBL/GenBank/DDBJ databases">
        <authorList>
            <person name="Hodson N. C."/>
            <person name="Mongue J. A."/>
            <person name="Jaron S. K."/>
        </authorList>
    </citation>
    <scope>NUCLEOTIDE SEQUENCE</scope>
</reference>
<keyword evidence="2" id="KW-0472">Membrane</keyword>
<protein>
    <submittedName>
        <fullName evidence="4">Uncharacterized protein</fullName>
    </submittedName>
</protein>
<evidence type="ECO:0000313" key="4">
    <source>
        <dbReference type="EMBL" id="CAG7723126.1"/>
    </source>
</evidence>
<dbReference type="AlphaFoldDB" id="A0A8J2JRY6"/>
<feature type="chain" id="PRO_5035215924" evidence="3">
    <location>
        <begin position="20"/>
        <end position="168"/>
    </location>
</feature>
<evidence type="ECO:0000256" key="2">
    <source>
        <dbReference type="SAM" id="Phobius"/>
    </source>
</evidence>
<evidence type="ECO:0000256" key="1">
    <source>
        <dbReference type="SAM" id="MobiDB-lite"/>
    </source>
</evidence>
<comment type="caution">
    <text evidence="4">The sequence shown here is derived from an EMBL/GenBank/DDBJ whole genome shotgun (WGS) entry which is preliminary data.</text>
</comment>
<feature type="transmembrane region" description="Helical" evidence="2">
    <location>
        <begin position="83"/>
        <end position="102"/>
    </location>
</feature>
<keyword evidence="5" id="KW-1185">Reference proteome</keyword>
<dbReference type="EMBL" id="CAJVCH010095838">
    <property type="protein sequence ID" value="CAG7723126.1"/>
    <property type="molecule type" value="Genomic_DNA"/>
</dbReference>
<proteinExistence type="predicted"/>
<evidence type="ECO:0000256" key="3">
    <source>
        <dbReference type="SAM" id="SignalP"/>
    </source>
</evidence>
<sequence length="168" mass="18394">MSKIVILLTIMIALSGTEAGWKFWKKGYQATYKIVSNKPGYFSRFGTFLVSKLTPTIALATTWATIDRIIHGKPLEQEDIAKMAAGGSGVTVLGLGIAYYFLKKRNAPPAETNSDSEPLIQLHDSPKPPTTTTNTEAKTTLQSQIDQLAGIKVIKRLEPQPKPVNTHL</sequence>
<accession>A0A8J2JRY6</accession>
<keyword evidence="2" id="KW-0812">Transmembrane</keyword>
<name>A0A8J2JRY6_9HEXA</name>
<keyword evidence="3" id="KW-0732">Signal</keyword>
<gene>
    <name evidence="4" type="ORF">AFUS01_LOCUS12230</name>
</gene>
<feature type="signal peptide" evidence="3">
    <location>
        <begin position="1"/>
        <end position="19"/>
    </location>
</feature>
<feature type="region of interest" description="Disordered" evidence="1">
    <location>
        <begin position="110"/>
        <end position="136"/>
    </location>
</feature>
<keyword evidence="2" id="KW-1133">Transmembrane helix</keyword>
<evidence type="ECO:0000313" key="5">
    <source>
        <dbReference type="Proteomes" id="UP000708208"/>
    </source>
</evidence>
<organism evidence="4 5">
    <name type="scientific">Allacma fusca</name>
    <dbReference type="NCBI Taxonomy" id="39272"/>
    <lineage>
        <taxon>Eukaryota</taxon>
        <taxon>Metazoa</taxon>
        <taxon>Ecdysozoa</taxon>
        <taxon>Arthropoda</taxon>
        <taxon>Hexapoda</taxon>
        <taxon>Collembola</taxon>
        <taxon>Symphypleona</taxon>
        <taxon>Sminthuridae</taxon>
        <taxon>Allacma</taxon>
    </lineage>
</organism>
<dbReference type="Proteomes" id="UP000708208">
    <property type="component" value="Unassembled WGS sequence"/>
</dbReference>